<name>A0ABS5PTJ3_9FIRM</name>
<keyword evidence="2" id="KW-0813">Transport</keyword>
<dbReference type="InterPro" id="IPR050171">
    <property type="entry name" value="MFS_Transporters"/>
</dbReference>
<dbReference type="RefSeq" id="WP_213238351.1">
    <property type="nucleotide sequence ID" value="NZ_JAHBCL010000042.1"/>
</dbReference>
<reference evidence="9 10" key="1">
    <citation type="submission" date="2021-05" db="EMBL/GenBank/DDBJ databases">
        <title>Fusibacter ferrireducens sp. nov., an anaerobic, sulfur- and Fe-reducing bacterium isolated from the mangrove sediment.</title>
        <authorList>
            <person name="Qiu D."/>
        </authorList>
    </citation>
    <scope>NUCLEOTIDE SEQUENCE [LARGE SCALE GENOMIC DNA]</scope>
    <source>
        <strain evidence="9 10">DSM 12116</strain>
    </source>
</reference>
<comment type="subcellular location">
    <subcellularLocation>
        <location evidence="1">Cell membrane</location>
        <topology evidence="1">Multi-pass membrane protein</topology>
    </subcellularLocation>
</comment>
<comment type="caution">
    <text evidence="9">The sequence shown here is derived from an EMBL/GenBank/DDBJ whole genome shotgun (WGS) entry which is preliminary data.</text>
</comment>
<feature type="transmembrane region" description="Helical" evidence="7">
    <location>
        <begin position="291"/>
        <end position="308"/>
    </location>
</feature>
<feature type="transmembrane region" description="Helical" evidence="7">
    <location>
        <begin position="143"/>
        <end position="163"/>
    </location>
</feature>
<dbReference type="InterPro" id="IPR011701">
    <property type="entry name" value="MFS"/>
</dbReference>
<feature type="transmembrane region" description="Helical" evidence="7">
    <location>
        <begin position="91"/>
        <end position="112"/>
    </location>
</feature>
<dbReference type="PROSITE" id="PS50850">
    <property type="entry name" value="MFS"/>
    <property type="match status" value="1"/>
</dbReference>
<proteinExistence type="predicted"/>
<accession>A0ABS5PTJ3</accession>
<feature type="transmembrane region" description="Helical" evidence="7">
    <location>
        <begin position="261"/>
        <end position="279"/>
    </location>
</feature>
<keyword evidence="4 7" id="KW-0812">Transmembrane</keyword>
<feature type="transmembrane region" description="Helical" evidence="7">
    <location>
        <begin position="223"/>
        <end position="241"/>
    </location>
</feature>
<dbReference type="Proteomes" id="UP000746471">
    <property type="component" value="Unassembled WGS sequence"/>
</dbReference>
<feature type="transmembrane region" description="Helical" evidence="7">
    <location>
        <begin position="52"/>
        <end position="71"/>
    </location>
</feature>
<dbReference type="InterPro" id="IPR036259">
    <property type="entry name" value="MFS_trans_sf"/>
</dbReference>
<evidence type="ECO:0000259" key="8">
    <source>
        <dbReference type="PROSITE" id="PS50850"/>
    </source>
</evidence>
<sequence length="407" mass="43991">MNFKKHIQVYQGLPKSVYILFISIVINKIGGFIAPLMVLILTVKIGLPDAQVGLVSTIALLTQAPFVMAGGSLVDRFGAKKTIVVLHTIGAFFYLVCAALKPGIWLAVLMIFTSDLYAMASPAPNALIPIVTSKDKVKNAYSLMYLGLNLGLAIGPLIGGLLFNEYLSLLFVIDAITTLISTGLVLFLFDDQQDAQAVANDEGEGEAALEMPSMLQFLKNNPMLIFVSVALLFFNFSYIQWNFLLPLQTVMLFSDSGPKFFSLLLSINAITVVALSPILTSVTQKLASLKSMFLGGVFYIVSFLMFAMSQSMPLFIASIIVMTIGEIMIAINMNHYIAASTPKKLLGRANSLIFIISGAGYAMGPVIMGAFLTAVTYQSAWIITSGVTAVATVVMYGLSKIDKQHNN</sequence>
<evidence type="ECO:0000256" key="7">
    <source>
        <dbReference type="SAM" id="Phobius"/>
    </source>
</evidence>
<feature type="transmembrane region" description="Helical" evidence="7">
    <location>
        <begin position="17"/>
        <end position="40"/>
    </location>
</feature>
<evidence type="ECO:0000256" key="5">
    <source>
        <dbReference type="ARBA" id="ARBA00022989"/>
    </source>
</evidence>
<evidence type="ECO:0000256" key="6">
    <source>
        <dbReference type="ARBA" id="ARBA00023136"/>
    </source>
</evidence>
<keyword evidence="3" id="KW-1003">Cell membrane</keyword>
<dbReference type="PANTHER" id="PTHR23517:SF2">
    <property type="entry name" value="MULTIDRUG RESISTANCE PROTEIN MDTH"/>
    <property type="match status" value="1"/>
</dbReference>
<feature type="domain" description="Major facilitator superfamily (MFS) profile" evidence="8">
    <location>
        <begin position="16"/>
        <end position="403"/>
    </location>
</feature>
<keyword evidence="5 7" id="KW-1133">Transmembrane helix</keyword>
<feature type="transmembrane region" description="Helical" evidence="7">
    <location>
        <begin position="314"/>
        <end position="331"/>
    </location>
</feature>
<feature type="transmembrane region" description="Helical" evidence="7">
    <location>
        <begin position="380"/>
        <end position="398"/>
    </location>
</feature>
<dbReference type="SUPFAM" id="SSF103473">
    <property type="entry name" value="MFS general substrate transporter"/>
    <property type="match status" value="1"/>
</dbReference>
<gene>
    <name evidence="9" type="ORF">KHM83_17545</name>
</gene>
<feature type="transmembrane region" description="Helical" evidence="7">
    <location>
        <begin position="352"/>
        <end position="374"/>
    </location>
</feature>
<feature type="transmembrane region" description="Helical" evidence="7">
    <location>
        <begin position="169"/>
        <end position="189"/>
    </location>
</feature>
<organism evidence="9 10">
    <name type="scientific">Fusibacter paucivorans</name>
    <dbReference type="NCBI Taxonomy" id="76009"/>
    <lineage>
        <taxon>Bacteria</taxon>
        <taxon>Bacillati</taxon>
        <taxon>Bacillota</taxon>
        <taxon>Clostridia</taxon>
        <taxon>Eubacteriales</taxon>
        <taxon>Eubacteriales Family XII. Incertae Sedis</taxon>
        <taxon>Fusibacter</taxon>
    </lineage>
</organism>
<dbReference type="EMBL" id="JAHBCL010000042">
    <property type="protein sequence ID" value="MBS7528494.1"/>
    <property type="molecule type" value="Genomic_DNA"/>
</dbReference>
<evidence type="ECO:0000313" key="10">
    <source>
        <dbReference type="Proteomes" id="UP000746471"/>
    </source>
</evidence>
<keyword evidence="10" id="KW-1185">Reference proteome</keyword>
<evidence type="ECO:0000313" key="9">
    <source>
        <dbReference type="EMBL" id="MBS7528494.1"/>
    </source>
</evidence>
<dbReference type="Pfam" id="PF07690">
    <property type="entry name" value="MFS_1"/>
    <property type="match status" value="1"/>
</dbReference>
<evidence type="ECO:0000256" key="2">
    <source>
        <dbReference type="ARBA" id="ARBA00022448"/>
    </source>
</evidence>
<dbReference type="Gene3D" id="1.20.1250.20">
    <property type="entry name" value="MFS general substrate transporter like domains"/>
    <property type="match status" value="1"/>
</dbReference>
<protein>
    <submittedName>
        <fullName evidence="9">MFS transporter</fullName>
    </submittedName>
</protein>
<dbReference type="InterPro" id="IPR020846">
    <property type="entry name" value="MFS_dom"/>
</dbReference>
<evidence type="ECO:0000256" key="3">
    <source>
        <dbReference type="ARBA" id="ARBA00022475"/>
    </source>
</evidence>
<evidence type="ECO:0000256" key="4">
    <source>
        <dbReference type="ARBA" id="ARBA00022692"/>
    </source>
</evidence>
<dbReference type="PANTHER" id="PTHR23517">
    <property type="entry name" value="RESISTANCE PROTEIN MDTM, PUTATIVE-RELATED-RELATED"/>
    <property type="match status" value="1"/>
</dbReference>
<evidence type="ECO:0000256" key="1">
    <source>
        <dbReference type="ARBA" id="ARBA00004651"/>
    </source>
</evidence>
<keyword evidence="6 7" id="KW-0472">Membrane</keyword>